<name>A0AC35UI62_9BILA</name>
<proteinExistence type="predicted"/>
<sequence length="313" mass="36115">MHNWNDVLDYGDQSMERALQLEKSVSEFLMDIQDKLRKKMNDKDGNEIFLKLGSEEMKLLNKFAEIKNDIHSALCNSINTRAVVEKVREIVTASNVYAMECKNVDKNVNCIILRDIAAYIVKLFKMFGAPLNGGHYFENNGSTESNNKSGVDEDEMLLPYLSALANFREKVRLSAIDNKNKDILKLCDELRDVDLFELGIKLEDKDGETVVKRVGREVLLKEREQKEAIDEAKRLKKDKNEKERLEKEAKMKVDPQIMFTIGEYASKFSAYDEKGIPTHTLDGEKLSQAQRKKMEKNWDTQRKKFEQFKGISA</sequence>
<evidence type="ECO:0000313" key="2">
    <source>
        <dbReference type="WBParaSite" id="RSKR_0001154800.1"/>
    </source>
</evidence>
<dbReference type="WBParaSite" id="RSKR_0001154800.1">
    <property type="protein sequence ID" value="RSKR_0001154800.1"/>
    <property type="gene ID" value="RSKR_0001154800"/>
</dbReference>
<protein>
    <submittedName>
        <fullName evidence="2">DALR_2 domain-containing protein</fullName>
    </submittedName>
</protein>
<evidence type="ECO:0000313" key="1">
    <source>
        <dbReference type="Proteomes" id="UP000095286"/>
    </source>
</evidence>
<organism evidence="1 2">
    <name type="scientific">Rhabditophanes sp. KR3021</name>
    <dbReference type="NCBI Taxonomy" id="114890"/>
    <lineage>
        <taxon>Eukaryota</taxon>
        <taxon>Metazoa</taxon>
        <taxon>Ecdysozoa</taxon>
        <taxon>Nematoda</taxon>
        <taxon>Chromadorea</taxon>
        <taxon>Rhabditida</taxon>
        <taxon>Tylenchina</taxon>
        <taxon>Panagrolaimomorpha</taxon>
        <taxon>Strongyloidoidea</taxon>
        <taxon>Alloionematidae</taxon>
        <taxon>Rhabditophanes</taxon>
    </lineage>
</organism>
<dbReference type="Proteomes" id="UP000095286">
    <property type="component" value="Unplaced"/>
</dbReference>
<reference evidence="2" key="1">
    <citation type="submission" date="2016-11" db="UniProtKB">
        <authorList>
            <consortium name="WormBaseParasite"/>
        </authorList>
    </citation>
    <scope>IDENTIFICATION</scope>
    <source>
        <strain evidence="2">KR3021</strain>
    </source>
</reference>
<accession>A0AC35UI62</accession>